<organism evidence="7 8">
    <name type="scientific">Streptomyces acidicola</name>
    <dbReference type="NCBI Taxonomy" id="2596892"/>
    <lineage>
        <taxon>Bacteria</taxon>
        <taxon>Bacillati</taxon>
        <taxon>Actinomycetota</taxon>
        <taxon>Actinomycetes</taxon>
        <taxon>Kitasatosporales</taxon>
        <taxon>Streptomycetaceae</taxon>
        <taxon>Streptomyces</taxon>
    </lineage>
</organism>
<dbReference type="PANTHER" id="PTHR30055">
    <property type="entry name" value="HTH-TYPE TRANSCRIPTIONAL REGULATOR RUTR"/>
    <property type="match status" value="1"/>
</dbReference>
<dbReference type="InterPro" id="IPR009057">
    <property type="entry name" value="Homeodomain-like_sf"/>
</dbReference>
<evidence type="ECO:0000256" key="5">
    <source>
        <dbReference type="SAM" id="MobiDB-lite"/>
    </source>
</evidence>
<feature type="region of interest" description="Disordered" evidence="5">
    <location>
        <begin position="256"/>
        <end position="278"/>
    </location>
</feature>
<evidence type="ECO:0000256" key="1">
    <source>
        <dbReference type="ARBA" id="ARBA00023015"/>
    </source>
</evidence>
<dbReference type="Proteomes" id="UP000373149">
    <property type="component" value="Unassembled WGS sequence"/>
</dbReference>
<dbReference type="InterPro" id="IPR004111">
    <property type="entry name" value="Repressor_TetR_C"/>
</dbReference>
<evidence type="ECO:0000313" key="7">
    <source>
        <dbReference type="EMBL" id="MPY51282.1"/>
    </source>
</evidence>
<evidence type="ECO:0000259" key="6">
    <source>
        <dbReference type="PROSITE" id="PS50977"/>
    </source>
</evidence>
<dbReference type="InterPro" id="IPR036271">
    <property type="entry name" value="Tet_transcr_reg_TetR-rel_C_sf"/>
</dbReference>
<feature type="domain" description="HTH tetR-type" evidence="6">
    <location>
        <begin position="35"/>
        <end position="95"/>
    </location>
</feature>
<gene>
    <name evidence="7" type="ORF">FPZ41_23065</name>
</gene>
<dbReference type="EMBL" id="VMNX01000090">
    <property type="protein sequence ID" value="MPY51282.1"/>
    <property type="molecule type" value="Genomic_DNA"/>
</dbReference>
<dbReference type="PANTHER" id="PTHR30055:SF151">
    <property type="entry name" value="TRANSCRIPTIONAL REGULATORY PROTEIN"/>
    <property type="match status" value="1"/>
</dbReference>
<keyword evidence="8" id="KW-1185">Reference proteome</keyword>
<dbReference type="Gene3D" id="1.10.357.10">
    <property type="entry name" value="Tetracycline Repressor, domain 2"/>
    <property type="match status" value="1"/>
</dbReference>
<dbReference type="SUPFAM" id="SSF46689">
    <property type="entry name" value="Homeodomain-like"/>
    <property type="match status" value="1"/>
</dbReference>
<dbReference type="GO" id="GO:0000976">
    <property type="term" value="F:transcription cis-regulatory region binding"/>
    <property type="evidence" value="ECO:0007669"/>
    <property type="project" value="TreeGrafter"/>
</dbReference>
<dbReference type="PROSITE" id="PS50977">
    <property type="entry name" value="HTH_TETR_2"/>
    <property type="match status" value="1"/>
</dbReference>
<proteinExistence type="predicted"/>
<name>A0A5N8WW28_9ACTN</name>
<protein>
    <submittedName>
        <fullName evidence="7">TetR/AcrR family transcriptional regulator</fullName>
    </submittedName>
</protein>
<evidence type="ECO:0000256" key="4">
    <source>
        <dbReference type="PROSITE-ProRule" id="PRU00335"/>
    </source>
</evidence>
<feature type="DNA-binding region" description="H-T-H motif" evidence="4">
    <location>
        <begin position="58"/>
        <end position="77"/>
    </location>
</feature>
<keyword evidence="1" id="KW-0805">Transcription regulation</keyword>
<dbReference type="Pfam" id="PF02909">
    <property type="entry name" value="TetR_C_1"/>
    <property type="match status" value="1"/>
</dbReference>
<dbReference type="GO" id="GO:0045892">
    <property type="term" value="P:negative regulation of DNA-templated transcription"/>
    <property type="evidence" value="ECO:0007669"/>
    <property type="project" value="InterPro"/>
</dbReference>
<reference evidence="7 8" key="1">
    <citation type="submission" date="2019-09" db="EMBL/GenBank/DDBJ databases">
        <authorList>
            <person name="Duangmal K."/>
            <person name="Teo W.F.A."/>
            <person name="Lipun K."/>
        </authorList>
    </citation>
    <scope>NUCLEOTIDE SEQUENCE [LARGE SCALE GENOMIC DNA]</scope>
    <source>
        <strain evidence="7 8">K1PN6</strain>
    </source>
</reference>
<sequence>MFMARTETSGSGNIKLTLKLLWGGGERPSRGPKPGLTLDRIVATAVGIADTEGLEAVSMRRVSTALDVGTMSLYRYVPGKAELLDLMLDRVQREALEADPGNLTAGTGWRRAVELLARGYLEHYRRHPWLLRVNEARSVLGPSSLRSLEVALVPLQGMGLSDPELMSVIISVQSFAGGIARMEIDTDDAAKETGLSHEEFWEQQRPYLEQAMESGQFPVIAALAEDTFSEEFDHFTFGLRRFLDGLEVLVAERAGRTERTRRTERTERAGRTERREEG</sequence>
<accession>A0A5N8WW28</accession>
<dbReference type="InterPro" id="IPR050109">
    <property type="entry name" value="HTH-type_TetR-like_transc_reg"/>
</dbReference>
<keyword evidence="3" id="KW-0804">Transcription</keyword>
<dbReference type="AlphaFoldDB" id="A0A5N8WW28"/>
<keyword evidence="2 4" id="KW-0238">DNA-binding</keyword>
<evidence type="ECO:0000256" key="2">
    <source>
        <dbReference type="ARBA" id="ARBA00023125"/>
    </source>
</evidence>
<comment type="caution">
    <text evidence="7">The sequence shown here is derived from an EMBL/GenBank/DDBJ whole genome shotgun (WGS) entry which is preliminary data.</text>
</comment>
<dbReference type="Pfam" id="PF00440">
    <property type="entry name" value="TetR_N"/>
    <property type="match status" value="1"/>
</dbReference>
<dbReference type="Gene3D" id="1.10.10.60">
    <property type="entry name" value="Homeodomain-like"/>
    <property type="match status" value="1"/>
</dbReference>
<dbReference type="SUPFAM" id="SSF48498">
    <property type="entry name" value="Tetracyclin repressor-like, C-terminal domain"/>
    <property type="match status" value="1"/>
</dbReference>
<evidence type="ECO:0000313" key="8">
    <source>
        <dbReference type="Proteomes" id="UP000373149"/>
    </source>
</evidence>
<dbReference type="GO" id="GO:0003700">
    <property type="term" value="F:DNA-binding transcription factor activity"/>
    <property type="evidence" value="ECO:0007669"/>
    <property type="project" value="TreeGrafter"/>
</dbReference>
<dbReference type="InterPro" id="IPR001647">
    <property type="entry name" value="HTH_TetR"/>
</dbReference>
<evidence type="ECO:0000256" key="3">
    <source>
        <dbReference type="ARBA" id="ARBA00023163"/>
    </source>
</evidence>